<protein>
    <submittedName>
        <fullName evidence="5">Serine hydrolase domain-containing protein</fullName>
        <ecNumber evidence="5">3.1.1.103</ecNumber>
    </submittedName>
</protein>
<evidence type="ECO:0000259" key="4">
    <source>
        <dbReference type="Pfam" id="PF00144"/>
    </source>
</evidence>
<organism evidence="5 6">
    <name type="scientific">Sphingobacterium kitahiroshimense</name>
    <dbReference type="NCBI Taxonomy" id="470446"/>
    <lineage>
        <taxon>Bacteria</taxon>
        <taxon>Pseudomonadati</taxon>
        <taxon>Bacteroidota</taxon>
        <taxon>Sphingobacteriia</taxon>
        <taxon>Sphingobacteriales</taxon>
        <taxon>Sphingobacteriaceae</taxon>
        <taxon>Sphingobacterium</taxon>
    </lineage>
</organism>
<gene>
    <name evidence="5" type="ORF">ABE541_05165</name>
</gene>
<dbReference type="SUPFAM" id="SSF56601">
    <property type="entry name" value="beta-lactamase/transpeptidase-like"/>
    <property type="match status" value="1"/>
</dbReference>
<keyword evidence="5" id="KW-0808">Transferase</keyword>
<keyword evidence="6" id="KW-1185">Reference proteome</keyword>
<dbReference type="EMBL" id="JBDJNQ010000002">
    <property type="protein sequence ID" value="MEN5376646.1"/>
    <property type="molecule type" value="Genomic_DNA"/>
</dbReference>
<dbReference type="PANTHER" id="PTHR46825:SF11">
    <property type="entry name" value="PENICILLIN-BINDING PROTEIN 4"/>
    <property type="match status" value="1"/>
</dbReference>
<evidence type="ECO:0000313" key="6">
    <source>
        <dbReference type="Proteomes" id="UP001409291"/>
    </source>
</evidence>
<sequence length="345" mass="39833">MKMILQLFLLCPLLVFGQNKIQDIVDHEYEKGHFSGTVLYADQMQFVTINKGMANIQFDVKINDKTRFPIASVTKLFTSLAVLQLFENGSLSFEDTIDKYITDLHEDCRKITIKQLIIHRSNLVNEPIKAVMKKYSIDDYIRDFTKRSVQDTLKFNYNNVDFVLLSKVIEKVTQKSFLEAINDLILQPLKMENTGFVKEEIITKNLAYGYHNNTFGDGDKNEPLYNDRRYLSNYYGAGAMYSNTADLYKLLTALKKNTLISEKTKRLFLTKPQMDDYIDWLSGKPTMGFYYDTKEKESVLRRSGNIDGFNASIIVNENFNKVLIILCNTDTADLNSLANKIYFAE</sequence>
<dbReference type="Gene3D" id="3.40.710.10">
    <property type="entry name" value="DD-peptidase/beta-lactamase superfamily"/>
    <property type="match status" value="1"/>
</dbReference>
<dbReference type="GO" id="GO:0008168">
    <property type="term" value="F:methyltransferase activity"/>
    <property type="evidence" value="ECO:0007669"/>
    <property type="project" value="UniProtKB-KW"/>
</dbReference>
<evidence type="ECO:0000256" key="1">
    <source>
        <dbReference type="ARBA" id="ARBA00004370"/>
    </source>
</evidence>
<comment type="caution">
    <text evidence="5">The sequence shown here is derived from an EMBL/GenBank/DDBJ whole genome shotgun (WGS) entry which is preliminary data.</text>
</comment>
<dbReference type="GO" id="GO:0016787">
    <property type="term" value="F:hydrolase activity"/>
    <property type="evidence" value="ECO:0007669"/>
    <property type="project" value="UniProtKB-KW"/>
</dbReference>
<dbReference type="InterPro" id="IPR012338">
    <property type="entry name" value="Beta-lactam/transpept-like"/>
</dbReference>
<reference evidence="5 6" key="1">
    <citation type="submission" date="2024-04" db="EMBL/GenBank/DDBJ databases">
        <title>WGS of bacteria from Torrens River.</title>
        <authorList>
            <person name="Wyrsch E.R."/>
            <person name="Drigo B."/>
        </authorList>
    </citation>
    <scope>NUCLEOTIDE SEQUENCE [LARGE SCALE GENOMIC DNA]</scope>
    <source>
        <strain evidence="5 6">TWI391</strain>
    </source>
</reference>
<keyword evidence="5" id="KW-0489">Methyltransferase</keyword>
<dbReference type="RefSeq" id="WP_346580836.1">
    <property type="nucleotide sequence ID" value="NZ_JBDJLH010000003.1"/>
</dbReference>
<proteinExistence type="predicted"/>
<dbReference type="PROSITE" id="PS00146">
    <property type="entry name" value="BETA_LACTAMASE_A"/>
    <property type="match status" value="1"/>
</dbReference>
<dbReference type="InterPro" id="IPR023650">
    <property type="entry name" value="Beta-lactam_class-A_AS"/>
</dbReference>
<dbReference type="PANTHER" id="PTHR46825">
    <property type="entry name" value="D-ALANYL-D-ALANINE-CARBOXYPEPTIDASE/ENDOPEPTIDASE AMPH"/>
    <property type="match status" value="1"/>
</dbReference>
<feature type="signal peptide" evidence="3">
    <location>
        <begin position="1"/>
        <end position="17"/>
    </location>
</feature>
<evidence type="ECO:0000313" key="5">
    <source>
        <dbReference type="EMBL" id="MEN5376646.1"/>
    </source>
</evidence>
<keyword evidence="3" id="KW-0732">Signal</keyword>
<dbReference type="InterPro" id="IPR001466">
    <property type="entry name" value="Beta-lactam-related"/>
</dbReference>
<dbReference type="EC" id="3.1.1.103" evidence="5"/>
<keyword evidence="2" id="KW-0472">Membrane</keyword>
<dbReference type="Proteomes" id="UP001409291">
    <property type="component" value="Unassembled WGS sequence"/>
</dbReference>
<feature type="chain" id="PRO_5045413646" evidence="3">
    <location>
        <begin position="18"/>
        <end position="345"/>
    </location>
</feature>
<accession>A0ABV0BPH3</accession>
<evidence type="ECO:0000256" key="2">
    <source>
        <dbReference type="ARBA" id="ARBA00023136"/>
    </source>
</evidence>
<feature type="domain" description="Beta-lactamase-related" evidence="4">
    <location>
        <begin position="30"/>
        <end position="331"/>
    </location>
</feature>
<comment type="subcellular location">
    <subcellularLocation>
        <location evidence="1">Membrane</location>
    </subcellularLocation>
</comment>
<dbReference type="GO" id="GO:0032259">
    <property type="term" value="P:methylation"/>
    <property type="evidence" value="ECO:0007669"/>
    <property type="project" value="UniProtKB-KW"/>
</dbReference>
<keyword evidence="5" id="KW-0378">Hydrolase</keyword>
<name>A0ABV0BPH3_9SPHI</name>
<dbReference type="Pfam" id="PF00144">
    <property type="entry name" value="Beta-lactamase"/>
    <property type="match status" value="1"/>
</dbReference>
<dbReference type="InterPro" id="IPR050491">
    <property type="entry name" value="AmpC-like"/>
</dbReference>
<evidence type="ECO:0000256" key="3">
    <source>
        <dbReference type="SAM" id="SignalP"/>
    </source>
</evidence>